<name>A0ACC5VSJ2_9GAMM</name>
<evidence type="ECO:0000313" key="1">
    <source>
        <dbReference type="EMBL" id="MBZ5486940.1"/>
    </source>
</evidence>
<keyword evidence="2" id="KW-1185">Reference proteome</keyword>
<dbReference type="EMBL" id="JABYQT010000002">
    <property type="protein sequence ID" value="MBZ5486940.1"/>
    <property type="molecule type" value="Genomic_DNA"/>
</dbReference>
<evidence type="ECO:0000313" key="2">
    <source>
        <dbReference type="Proteomes" id="UP001319846"/>
    </source>
</evidence>
<accession>A0ACC5VSJ2</accession>
<organism evidence="1 2">
    <name type="scientific">Vreelandella aquamarina</name>
    <dbReference type="NCBI Taxonomy" id="77097"/>
    <lineage>
        <taxon>Bacteria</taxon>
        <taxon>Pseudomonadati</taxon>
        <taxon>Pseudomonadota</taxon>
        <taxon>Gammaproteobacteria</taxon>
        <taxon>Oceanospirillales</taxon>
        <taxon>Halomonadaceae</taxon>
        <taxon>Vreelandella</taxon>
    </lineage>
</organism>
<protein>
    <submittedName>
        <fullName evidence="1">Uncharacterized protein</fullName>
    </submittedName>
</protein>
<reference evidence="1" key="1">
    <citation type="submission" date="2020-06" db="EMBL/GenBank/DDBJ databases">
        <title>Whole Genome Sequence of Halomonas aquamarina MB598.</title>
        <authorList>
            <person name="Pervaiz M."/>
            <person name="Fariq A."/>
            <person name="Yasmin A."/>
            <person name="Welch M."/>
        </authorList>
    </citation>
    <scope>NUCLEOTIDE SEQUENCE</scope>
    <source>
        <strain evidence="1">MB598</strain>
    </source>
</reference>
<gene>
    <name evidence="1" type="ORF">HW452_05310</name>
</gene>
<sequence>MQRPETVLPITKRQSRAINDTKAAGRYRHRLAIDSKLADQKLTKQLREVWE</sequence>
<comment type="caution">
    <text evidence="1">The sequence shown here is derived from an EMBL/GenBank/DDBJ whole genome shotgun (WGS) entry which is preliminary data.</text>
</comment>
<proteinExistence type="predicted"/>
<dbReference type="Proteomes" id="UP001319846">
    <property type="component" value="Unassembled WGS sequence"/>
</dbReference>